<protein>
    <submittedName>
        <fullName evidence="1">Uncharacterized protein</fullName>
    </submittedName>
</protein>
<proteinExistence type="predicted"/>
<evidence type="ECO:0000313" key="2">
    <source>
        <dbReference type="Proteomes" id="UP001519288"/>
    </source>
</evidence>
<dbReference type="RefSeq" id="WP_209861238.1">
    <property type="nucleotide sequence ID" value="NZ_JAGGLD010000002.1"/>
</dbReference>
<accession>A0ABS4JGC2</accession>
<sequence>MKEDYYCPLLHEIIELGLCMDINFEGEKMAKLNTFLEFGLLKYFMLTELVSKMPKNDSNKLRPEINRIVDSPTRDEELEGVEIAE</sequence>
<dbReference type="Proteomes" id="UP001519288">
    <property type="component" value="Unassembled WGS sequence"/>
</dbReference>
<reference evidence="1 2" key="1">
    <citation type="submission" date="2021-03" db="EMBL/GenBank/DDBJ databases">
        <title>Genomic Encyclopedia of Type Strains, Phase IV (KMG-IV): sequencing the most valuable type-strain genomes for metagenomic binning, comparative biology and taxonomic classification.</title>
        <authorList>
            <person name="Goeker M."/>
        </authorList>
    </citation>
    <scope>NUCLEOTIDE SEQUENCE [LARGE SCALE GENOMIC DNA]</scope>
    <source>
        <strain evidence="1 2">DSM 26806</strain>
    </source>
</reference>
<evidence type="ECO:0000313" key="1">
    <source>
        <dbReference type="EMBL" id="MBP2000775.1"/>
    </source>
</evidence>
<comment type="caution">
    <text evidence="1">The sequence shown here is derived from an EMBL/GenBank/DDBJ whole genome shotgun (WGS) entry which is preliminary data.</text>
</comment>
<keyword evidence="2" id="KW-1185">Reference proteome</keyword>
<gene>
    <name evidence="1" type="ORF">J2Z69_001806</name>
</gene>
<dbReference type="InterPro" id="IPR038692">
    <property type="entry name" value="Cthe_2751_sf"/>
</dbReference>
<dbReference type="Gene3D" id="1.25.40.750">
    <property type="entry name" value="Domain of unknown function DUF5071"/>
    <property type="match status" value="1"/>
</dbReference>
<dbReference type="EMBL" id="JAGGLD010000002">
    <property type="protein sequence ID" value="MBP2000775.1"/>
    <property type="molecule type" value="Genomic_DNA"/>
</dbReference>
<organism evidence="1 2">
    <name type="scientific">Paenibacillus shirakamiensis</name>
    <dbReference type="NCBI Taxonomy" id="1265935"/>
    <lineage>
        <taxon>Bacteria</taxon>
        <taxon>Bacillati</taxon>
        <taxon>Bacillota</taxon>
        <taxon>Bacilli</taxon>
        <taxon>Bacillales</taxon>
        <taxon>Paenibacillaceae</taxon>
        <taxon>Paenibacillus</taxon>
    </lineage>
</organism>
<name>A0ABS4JGC2_9BACL</name>